<accession>A0A5B7JII0</accession>
<dbReference type="Proteomes" id="UP000324222">
    <property type="component" value="Unassembled WGS sequence"/>
</dbReference>
<keyword evidence="2" id="KW-1185">Reference proteome</keyword>
<dbReference type="AlphaFoldDB" id="A0A5B7JII0"/>
<proteinExistence type="predicted"/>
<reference evidence="1 2" key="1">
    <citation type="submission" date="2019-05" db="EMBL/GenBank/DDBJ databases">
        <title>Another draft genome of Portunus trituberculatus and its Hox gene families provides insights of decapod evolution.</title>
        <authorList>
            <person name="Jeong J.-H."/>
            <person name="Song I."/>
            <person name="Kim S."/>
            <person name="Choi T."/>
            <person name="Kim D."/>
            <person name="Ryu S."/>
            <person name="Kim W."/>
        </authorList>
    </citation>
    <scope>NUCLEOTIDE SEQUENCE [LARGE SCALE GENOMIC DNA]</scope>
    <source>
        <tissue evidence="1">Muscle</tissue>
    </source>
</reference>
<comment type="caution">
    <text evidence="1">The sequence shown here is derived from an EMBL/GenBank/DDBJ whole genome shotgun (WGS) entry which is preliminary data.</text>
</comment>
<protein>
    <submittedName>
        <fullName evidence="1">Uncharacterized protein</fullName>
    </submittedName>
</protein>
<sequence>MIVSDYRRDDDDMIVVVVVKDVMFPDTMAIYLPFQSSLGKHPPVSTYHPICPLLTPHLFFR</sequence>
<evidence type="ECO:0000313" key="1">
    <source>
        <dbReference type="EMBL" id="MPC94375.1"/>
    </source>
</evidence>
<name>A0A5B7JII0_PORTR</name>
<evidence type="ECO:0000313" key="2">
    <source>
        <dbReference type="Proteomes" id="UP000324222"/>
    </source>
</evidence>
<gene>
    <name evidence="1" type="ORF">E2C01_089542</name>
</gene>
<dbReference type="EMBL" id="VSRR010098278">
    <property type="protein sequence ID" value="MPC94375.1"/>
    <property type="molecule type" value="Genomic_DNA"/>
</dbReference>
<organism evidence="1 2">
    <name type="scientific">Portunus trituberculatus</name>
    <name type="common">Swimming crab</name>
    <name type="synonym">Neptunus trituberculatus</name>
    <dbReference type="NCBI Taxonomy" id="210409"/>
    <lineage>
        <taxon>Eukaryota</taxon>
        <taxon>Metazoa</taxon>
        <taxon>Ecdysozoa</taxon>
        <taxon>Arthropoda</taxon>
        <taxon>Crustacea</taxon>
        <taxon>Multicrustacea</taxon>
        <taxon>Malacostraca</taxon>
        <taxon>Eumalacostraca</taxon>
        <taxon>Eucarida</taxon>
        <taxon>Decapoda</taxon>
        <taxon>Pleocyemata</taxon>
        <taxon>Brachyura</taxon>
        <taxon>Eubrachyura</taxon>
        <taxon>Portunoidea</taxon>
        <taxon>Portunidae</taxon>
        <taxon>Portuninae</taxon>
        <taxon>Portunus</taxon>
    </lineage>
</organism>